<comment type="caution">
    <text evidence="1">The sequence shown here is derived from an EMBL/GenBank/DDBJ whole genome shotgun (WGS) entry which is preliminary data.</text>
</comment>
<gene>
    <name evidence="1" type="ORF">S03H2_51948</name>
</gene>
<evidence type="ECO:0000313" key="1">
    <source>
        <dbReference type="EMBL" id="GAH62797.1"/>
    </source>
</evidence>
<sequence length="115" mass="11886">MPLFNAISKAAVEALIAAARATSGTYAGDDAVNRGIPHGLGVIPRAVLMSRISGNLQSFRIMEGHAAILCDAAGAKSTQPVTAPDATNFYVGNAADMEQSANDDAPRTYVWAAIP</sequence>
<reference evidence="1" key="1">
    <citation type="journal article" date="2014" name="Front. Microbiol.">
        <title>High frequency of phylogenetically diverse reductive dehalogenase-homologous genes in deep subseafloor sedimentary metagenomes.</title>
        <authorList>
            <person name="Kawai M."/>
            <person name="Futagami T."/>
            <person name="Toyoda A."/>
            <person name="Takaki Y."/>
            <person name="Nishi S."/>
            <person name="Hori S."/>
            <person name="Arai W."/>
            <person name="Tsubouchi T."/>
            <person name="Morono Y."/>
            <person name="Uchiyama I."/>
            <person name="Ito T."/>
            <person name="Fujiyama A."/>
            <person name="Inagaki F."/>
            <person name="Takami H."/>
        </authorList>
    </citation>
    <scope>NUCLEOTIDE SEQUENCE</scope>
    <source>
        <strain evidence="1">Expedition CK06-06</strain>
    </source>
</reference>
<protein>
    <submittedName>
        <fullName evidence="1">Uncharacterized protein</fullName>
    </submittedName>
</protein>
<dbReference type="EMBL" id="BARU01032989">
    <property type="protein sequence ID" value="GAH62797.1"/>
    <property type="molecule type" value="Genomic_DNA"/>
</dbReference>
<accession>X1H045</accession>
<dbReference type="AlphaFoldDB" id="X1H045"/>
<proteinExistence type="predicted"/>
<name>X1H045_9ZZZZ</name>
<organism evidence="1">
    <name type="scientific">marine sediment metagenome</name>
    <dbReference type="NCBI Taxonomy" id="412755"/>
    <lineage>
        <taxon>unclassified sequences</taxon>
        <taxon>metagenomes</taxon>
        <taxon>ecological metagenomes</taxon>
    </lineage>
</organism>